<keyword evidence="2" id="KW-0812">Transmembrane</keyword>
<reference evidence="3 4" key="1">
    <citation type="submission" date="2017-12" db="EMBL/GenBank/DDBJ databases">
        <title>Comparative genomics of Botrytis spp.</title>
        <authorList>
            <person name="Valero-Jimenez C.A."/>
            <person name="Tapia P."/>
            <person name="Veloso J."/>
            <person name="Silva-Moreno E."/>
            <person name="Staats M."/>
            <person name="Valdes J.H."/>
            <person name="Van Kan J.A.L."/>
        </authorList>
    </citation>
    <scope>NUCLEOTIDE SEQUENCE [LARGE SCALE GENOMIC DNA]</scope>
    <source>
        <strain evidence="3 4">MUCL435</strain>
    </source>
</reference>
<accession>A0A4S8QR51</accession>
<feature type="transmembrane region" description="Helical" evidence="2">
    <location>
        <begin position="135"/>
        <end position="155"/>
    </location>
</feature>
<proteinExistence type="predicted"/>
<dbReference type="OrthoDB" id="3561506at2759"/>
<sequence length="278" mass="30585">MFPKKDISYLDSSRYPTINPTKKMSPRPKSIPSLYSLSGASSLTSIISTPANKSESESGSIPPSPTNPPPSEFIFPIPFNGDPSETSPLLANRPRSCKTCNCRHSNHTNHSLKNVITTQPSSIHFRYCTIQRSSVLNIQIISGVLCIFYLAIIVLSPLSSHTENGTSTLKQDLQIWDESSSLTSLHGLDNLSNLDSSIQTRTRTPKLDTPQLRGIEFAIVCFAIFIICSIIRAASYVMSRWGLCFGGEGSDGNGGMFEDEEEMTGYGDRRESMHENIV</sequence>
<protein>
    <submittedName>
        <fullName evidence="3">Uncharacterized protein</fullName>
    </submittedName>
</protein>
<feature type="compositionally biased region" description="Polar residues" evidence="1">
    <location>
        <begin position="10"/>
        <end position="22"/>
    </location>
</feature>
<feature type="transmembrane region" description="Helical" evidence="2">
    <location>
        <begin position="215"/>
        <end position="234"/>
    </location>
</feature>
<keyword evidence="2" id="KW-1133">Transmembrane helix</keyword>
<comment type="caution">
    <text evidence="3">The sequence shown here is derived from an EMBL/GenBank/DDBJ whole genome shotgun (WGS) entry which is preliminary data.</text>
</comment>
<evidence type="ECO:0000313" key="4">
    <source>
        <dbReference type="Proteomes" id="UP000308671"/>
    </source>
</evidence>
<feature type="compositionally biased region" description="Polar residues" evidence="1">
    <location>
        <begin position="33"/>
        <end position="53"/>
    </location>
</feature>
<dbReference type="EMBL" id="PQXL01000451">
    <property type="protein sequence ID" value="THV45775.1"/>
    <property type="molecule type" value="Genomic_DNA"/>
</dbReference>
<keyword evidence="2" id="KW-0472">Membrane</keyword>
<name>A0A4S8QR51_9HELO</name>
<dbReference type="Proteomes" id="UP000308671">
    <property type="component" value="Unassembled WGS sequence"/>
</dbReference>
<gene>
    <name evidence="3" type="ORF">BGAL_0452g00110</name>
</gene>
<evidence type="ECO:0000256" key="1">
    <source>
        <dbReference type="SAM" id="MobiDB-lite"/>
    </source>
</evidence>
<organism evidence="3 4">
    <name type="scientific">Botrytis galanthina</name>
    <dbReference type="NCBI Taxonomy" id="278940"/>
    <lineage>
        <taxon>Eukaryota</taxon>
        <taxon>Fungi</taxon>
        <taxon>Dikarya</taxon>
        <taxon>Ascomycota</taxon>
        <taxon>Pezizomycotina</taxon>
        <taxon>Leotiomycetes</taxon>
        <taxon>Helotiales</taxon>
        <taxon>Sclerotiniaceae</taxon>
        <taxon>Botrytis</taxon>
    </lineage>
</organism>
<keyword evidence="4" id="KW-1185">Reference proteome</keyword>
<dbReference type="AlphaFoldDB" id="A0A4S8QR51"/>
<evidence type="ECO:0000313" key="3">
    <source>
        <dbReference type="EMBL" id="THV45775.1"/>
    </source>
</evidence>
<feature type="region of interest" description="Disordered" evidence="1">
    <location>
        <begin position="1"/>
        <end position="67"/>
    </location>
</feature>
<evidence type="ECO:0000256" key="2">
    <source>
        <dbReference type="SAM" id="Phobius"/>
    </source>
</evidence>